<evidence type="ECO:0000313" key="2">
    <source>
        <dbReference type="EMBL" id="CCM62116.1"/>
    </source>
</evidence>
<organism evidence="2 3">
    <name type="scientific">Candidatus Neomicrothrix parvicella RN1</name>
    <dbReference type="NCBI Taxonomy" id="1229780"/>
    <lineage>
        <taxon>Bacteria</taxon>
        <taxon>Bacillati</taxon>
        <taxon>Actinomycetota</taxon>
        <taxon>Acidimicrobiia</taxon>
        <taxon>Acidimicrobiales</taxon>
        <taxon>Microthrixaceae</taxon>
        <taxon>Candidatus Neomicrothrix</taxon>
    </lineage>
</organism>
<dbReference type="Proteomes" id="UP000018291">
    <property type="component" value="Unassembled WGS sequence"/>
</dbReference>
<dbReference type="Pfam" id="PF13749">
    <property type="entry name" value="HATPase_c_4"/>
    <property type="match status" value="1"/>
</dbReference>
<feature type="domain" description="Schlafen AlbA-2" evidence="1">
    <location>
        <begin position="14"/>
        <end position="118"/>
    </location>
</feature>
<dbReference type="PANTHER" id="PTHR30595:SF6">
    <property type="entry name" value="SCHLAFEN ALBA-2 DOMAIN-CONTAINING PROTEIN"/>
    <property type="match status" value="1"/>
</dbReference>
<dbReference type="OrthoDB" id="9805115at2"/>
<reference evidence="2 3" key="1">
    <citation type="journal article" date="2013" name="ISME J.">
        <title>Metabolic model for the filamentous 'Candidatus Microthrix parvicella' based on genomic and metagenomic analyses.</title>
        <authorList>
            <person name="Jon McIlroy S."/>
            <person name="Kristiansen R."/>
            <person name="Albertsen M."/>
            <person name="Michael Karst S."/>
            <person name="Rossetti S."/>
            <person name="Lund Nielsen J."/>
            <person name="Tandoi V."/>
            <person name="James Seviour R."/>
            <person name="Nielsen P.H."/>
        </authorList>
    </citation>
    <scope>NUCLEOTIDE SEQUENCE [LARGE SCALE GENOMIC DNA]</scope>
    <source>
        <strain evidence="2 3">RN1</strain>
    </source>
</reference>
<dbReference type="Gene3D" id="3.30.950.30">
    <property type="entry name" value="Schlafen, AAA domain"/>
    <property type="match status" value="1"/>
</dbReference>
<evidence type="ECO:0000259" key="1">
    <source>
        <dbReference type="Pfam" id="PF04326"/>
    </source>
</evidence>
<keyword evidence="3" id="KW-1185">Reference proteome</keyword>
<dbReference type="PANTHER" id="PTHR30595">
    <property type="entry name" value="GLPR-RELATED TRANSCRIPTIONAL REPRESSOR"/>
    <property type="match status" value="1"/>
</dbReference>
<comment type="caution">
    <text evidence="2">The sequence shown here is derived from an EMBL/GenBank/DDBJ whole genome shotgun (WGS) entry which is preliminary data.</text>
</comment>
<dbReference type="HOGENOM" id="CLU_024970_7_1_11"/>
<dbReference type="Gene3D" id="3.30.565.60">
    <property type="match status" value="1"/>
</dbReference>
<dbReference type="Gene3D" id="1.10.10.10">
    <property type="entry name" value="Winged helix-like DNA-binding domain superfamily/Winged helix DNA-binding domain"/>
    <property type="match status" value="2"/>
</dbReference>
<dbReference type="EMBL" id="CANL01000002">
    <property type="protein sequence ID" value="CCM62116.1"/>
    <property type="molecule type" value="Genomic_DNA"/>
</dbReference>
<dbReference type="Pfam" id="PF04326">
    <property type="entry name" value="SLFN_AlbA_2"/>
    <property type="match status" value="1"/>
</dbReference>
<evidence type="ECO:0000313" key="3">
    <source>
        <dbReference type="Proteomes" id="UP000018291"/>
    </source>
</evidence>
<dbReference type="InterPro" id="IPR038461">
    <property type="entry name" value="Schlafen_AlbA_2_dom_sf"/>
</dbReference>
<accession>R4YYR4</accession>
<dbReference type="STRING" id="1229780.BN381_100003"/>
<dbReference type="RefSeq" id="WP_012223241.1">
    <property type="nucleotide sequence ID" value="NZ_HG422565.1"/>
</dbReference>
<dbReference type="InterPro" id="IPR038475">
    <property type="entry name" value="RecG_C_sf"/>
</dbReference>
<protein>
    <submittedName>
        <fullName evidence="2">Putative Divergent AAA domain family</fullName>
    </submittedName>
</protein>
<dbReference type="InterPro" id="IPR007421">
    <property type="entry name" value="Schlafen_AlbA_2_dom"/>
</dbReference>
<dbReference type="InterPro" id="IPR036388">
    <property type="entry name" value="WH-like_DNA-bd_sf"/>
</dbReference>
<dbReference type="AlphaFoldDB" id="R4YYR4"/>
<sequence length="553" mass="60410">MLAADLERLIGGGESYSLEFKRDINDSELTTNVVCLANGDGGLLLIGVDDDGAVIGARPRHGKATEPERLPALVANTTSPPVNVTASTVDVGGKTVIVIEVPKQTSLVSTTSGVYVRRALDVNGDAQCLPMQPHDAIARLASIGQRDLSAMPVPDATSDDLGEIEIGRFRESVRTIGDRTLAELSTEDLISALGFRTVDGDLVVGAVLMFGTEQALRRFVPTHEVAFQVLDQSSGVQANRIQRIPLVRAMTELSSAIAPFNLEEEVEHGLLRVGLPRYSDVAIRETIANALVHRNYGLVGQVRVAIENDVLSVTSPGAFPDGITIHNLLSVPPKPRNPLLADAFKRAGLVERTGRGINRVFAGQLELGRPAPDYSRSTNDWVEVRMRSGPADQELAAFIASVRSRNAGMVDLRFLQVLHEVRQERRITSDRTAEVLQVSVDEARAELNKLVEQGLLEARGERKGRSYHLASSVYEQLGEQAEYVRTRGFDTLQHEQMILTYVDRYDRISRSGVVELCQLKPAQATRLLGRMVDAGKLDMRGQKRGAYYVLAQP</sequence>
<name>R4YYR4_9ACTN</name>
<dbReference type="eggNOG" id="COG2865">
    <property type="taxonomic scope" value="Bacteria"/>
</dbReference>
<gene>
    <name evidence="2" type="ORF">BN381_100003</name>
</gene>
<proteinExistence type="predicted"/>